<dbReference type="Proteomes" id="UP000015106">
    <property type="component" value="Chromosome 7"/>
</dbReference>
<name>A0A8R7R9K7_TRIUA</name>
<dbReference type="AlphaFoldDB" id="A0A8R7R9K7"/>
<organism evidence="1 2">
    <name type="scientific">Triticum urartu</name>
    <name type="common">Red wild einkorn</name>
    <name type="synonym">Crithodium urartu</name>
    <dbReference type="NCBI Taxonomy" id="4572"/>
    <lineage>
        <taxon>Eukaryota</taxon>
        <taxon>Viridiplantae</taxon>
        <taxon>Streptophyta</taxon>
        <taxon>Embryophyta</taxon>
        <taxon>Tracheophyta</taxon>
        <taxon>Spermatophyta</taxon>
        <taxon>Magnoliopsida</taxon>
        <taxon>Liliopsida</taxon>
        <taxon>Poales</taxon>
        <taxon>Poaceae</taxon>
        <taxon>BOP clade</taxon>
        <taxon>Pooideae</taxon>
        <taxon>Triticodae</taxon>
        <taxon>Triticeae</taxon>
        <taxon>Triticinae</taxon>
        <taxon>Triticum</taxon>
    </lineage>
</organism>
<dbReference type="EnsemblPlants" id="TuG1812G0700005118.01.T02">
    <property type="protein sequence ID" value="TuG1812G0700005118.01.T02"/>
    <property type="gene ID" value="TuG1812G0700005118.01"/>
</dbReference>
<reference evidence="1" key="3">
    <citation type="submission" date="2022-06" db="UniProtKB">
        <authorList>
            <consortium name="EnsemblPlants"/>
        </authorList>
    </citation>
    <scope>IDENTIFICATION</scope>
</reference>
<keyword evidence="2" id="KW-1185">Reference proteome</keyword>
<accession>A0A8R7R9K7</accession>
<sequence>MPLCNTWAYVLAYSKREKHWYYVDSEGARLKGSRFSSSLYAYVTNSIQHVS</sequence>
<evidence type="ECO:0000313" key="1">
    <source>
        <dbReference type="EnsemblPlants" id="TuG1812G0700005118.01.T02"/>
    </source>
</evidence>
<reference evidence="2" key="1">
    <citation type="journal article" date="2013" name="Nature">
        <title>Draft genome of the wheat A-genome progenitor Triticum urartu.</title>
        <authorList>
            <person name="Ling H.Q."/>
            <person name="Zhao S."/>
            <person name="Liu D."/>
            <person name="Wang J."/>
            <person name="Sun H."/>
            <person name="Zhang C."/>
            <person name="Fan H."/>
            <person name="Li D."/>
            <person name="Dong L."/>
            <person name="Tao Y."/>
            <person name="Gao C."/>
            <person name="Wu H."/>
            <person name="Li Y."/>
            <person name="Cui Y."/>
            <person name="Guo X."/>
            <person name="Zheng S."/>
            <person name="Wang B."/>
            <person name="Yu K."/>
            <person name="Liang Q."/>
            <person name="Yang W."/>
            <person name="Lou X."/>
            <person name="Chen J."/>
            <person name="Feng M."/>
            <person name="Jian J."/>
            <person name="Zhang X."/>
            <person name="Luo G."/>
            <person name="Jiang Y."/>
            <person name="Liu J."/>
            <person name="Wang Z."/>
            <person name="Sha Y."/>
            <person name="Zhang B."/>
            <person name="Wu H."/>
            <person name="Tang D."/>
            <person name="Shen Q."/>
            <person name="Xue P."/>
            <person name="Zou S."/>
            <person name="Wang X."/>
            <person name="Liu X."/>
            <person name="Wang F."/>
            <person name="Yang Y."/>
            <person name="An X."/>
            <person name="Dong Z."/>
            <person name="Zhang K."/>
            <person name="Zhang X."/>
            <person name="Luo M.C."/>
            <person name="Dvorak J."/>
            <person name="Tong Y."/>
            <person name="Wang J."/>
            <person name="Yang H."/>
            <person name="Li Z."/>
            <person name="Wang D."/>
            <person name="Zhang A."/>
            <person name="Wang J."/>
        </authorList>
    </citation>
    <scope>NUCLEOTIDE SEQUENCE</scope>
    <source>
        <strain evidence="2">cv. G1812</strain>
    </source>
</reference>
<protein>
    <submittedName>
        <fullName evidence="1">Uncharacterized protein</fullName>
    </submittedName>
</protein>
<proteinExistence type="predicted"/>
<dbReference type="Gramene" id="TuG1812G0700005118.01.T02">
    <property type="protein sequence ID" value="TuG1812G0700005118.01.T02"/>
    <property type="gene ID" value="TuG1812G0700005118.01"/>
</dbReference>
<reference evidence="1" key="2">
    <citation type="submission" date="2018-03" db="EMBL/GenBank/DDBJ databases">
        <title>The Triticum urartu genome reveals the dynamic nature of wheat genome evolution.</title>
        <authorList>
            <person name="Ling H."/>
            <person name="Ma B."/>
            <person name="Shi X."/>
            <person name="Liu H."/>
            <person name="Dong L."/>
            <person name="Sun H."/>
            <person name="Cao Y."/>
            <person name="Gao Q."/>
            <person name="Zheng S."/>
            <person name="Li Y."/>
            <person name="Yu Y."/>
            <person name="Du H."/>
            <person name="Qi M."/>
            <person name="Li Y."/>
            <person name="Yu H."/>
            <person name="Cui Y."/>
            <person name="Wang N."/>
            <person name="Chen C."/>
            <person name="Wu H."/>
            <person name="Zhao Y."/>
            <person name="Zhang J."/>
            <person name="Li Y."/>
            <person name="Zhou W."/>
            <person name="Zhang B."/>
            <person name="Hu W."/>
            <person name="Eijk M."/>
            <person name="Tang J."/>
            <person name="Witsenboer H."/>
            <person name="Zhao S."/>
            <person name="Li Z."/>
            <person name="Zhang A."/>
            <person name="Wang D."/>
            <person name="Liang C."/>
        </authorList>
    </citation>
    <scope>NUCLEOTIDE SEQUENCE [LARGE SCALE GENOMIC DNA]</scope>
    <source>
        <strain evidence="1">cv. G1812</strain>
    </source>
</reference>
<evidence type="ECO:0000313" key="2">
    <source>
        <dbReference type="Proteomes" id="UP000015106"/>
    </source>
</evidence>